<accession>A0A7Y6DZI7</accession>
<name>A0A7Y6DZI7_9CELL</name>
<dbReference type="AlphaFoldDB" id="A0A7Y6DZI7"/>
<protein>
    <submittedName>
        <fullName evidence="1">Uncharacterized protein</fullName>
    </submittedName>
</protein>
<gene>
    <name evidence="1" type="ORF">HP550_19935</name>
</gene>
<dbReference type="Proteomes" id="UP000565724">
    <property type="component" value="Unassembled WGS sequence"/>
</dbReference>
<sequence>MKSEDDPRPELARVAERVIEQETRSYRSLFTDAGRAVNEPVAGSLWHADSACARGNEVADGSLAYAVGQFQLLMRSIDNHAEALLLMMRHDRLLRTPAWAAARAVLEPVLMSCWLTQPDVSSEMRIARAASLLPGVYQGAIALLPKFPGSDEELATKKEARTDLVAYYAKHGFEVLTANKSGVSTGDITAVVYGGSRASINHNITQLAGQFLPDDPYLYGMLSGAVHSKLWVLNDISESADEAIRAIVAPLMPVSDAYTNAICGYLGLDAGPILARRATRLNALMTRGSPPRNATQRGTAFGQLQSGLRVDEIARKR</sequence>
<evidence type="ECO:0000313" key="2">
    <source>
        <dbReference type="Proteomes" id="UP000565724"/>
    </source>
</evidence>
<comment type="caution">
    <text evidence="1">The sequence shown here is derived from an EMBL/GenBank/DDBJ whole genome shotgun (WGS) entry which is preliminary data.</text>
</comment>
<dbReference type="EMBL" id="JABMCI010000070">
    <property type="protein sequence ID" value="NUU19525.1"/>
    <property type="molecule type" value="Genomic_DNA"/>
</dbReference>
<dbReference type="RefSeq" id="WP_175349387.1">
    <property type="nucleotide sequence ID" value="NZ_JABMCI010000070.1"/>
</dbReference>
<reference evidence="1 2" key="1">
    <citation type="submission" date="2020-05" db="EMBL/GenBank/DDBJ databases">
        <title>Genome Sequencing of Type Strains.</title>
        <authorList>
            <person name="Lemaire J.F."/>
            <person name="Inderbitzin P."/>
            <person name="Gregorio O.A."/>
            <person name="Collins S.B."/>
            <person name="Wespe N."/>
            <person name="Knight-Connoni V."/>
        </authorList>
    </citation>
    <scope>NUCLEOTIDE SEQUENCE [LARGE SCALE GENOMIC DNA]</scope>
    <source>
        <strain evidence="1 2">ATCC 25174</strain>
    </source>
</reference>
<proteinExistence type="predicted"/>
<evidence type="ECO:0000313" key="1">
    <source>
        <dbReference type="EMBL" id="NUU19525.1"/>
    </source>
</evidence>
<organism evidence="1 2">
    <name type="scientific">Cellulomonas humilata</name>
    <dbReference type="NCBI Taxonomy" id="144055"/>
    <lineage>
        <taxon>Bacteria</taxon>
        <taxon>Bacillati</taxon>
        <taxon>Actinomycetota</taxon>
        <taxon>Actinomycetes</taxon>
        <taxon>Micrococcales</taxon>
        <taxon>Cellulomonadaceae</taxon>
        <taxon>Cellulomonas</taxon>
    </lineage>
</organism>
<keyword evidence="2" id="KW-1185">Reference proteome</keyword>